<keyword evidence="1" id="KW-1133">Transmembrane helix</keyword>
<name>A0AAN1RX14_9BORD</name>
<gene>
    <name evidence="2" type="ORF">CS347_13045</name>
</gene>
<organism evidence="2 3">
    <name type="scientific">Bordetella hinzii</name>
    <dbReference type="NCBI Taxonomy" id="103855"/>
    <lineage>
        <taxon>Bacteria</taxon>
        <taxon>Pseudomonadati</taxon>
        <taxon>Pseudomonadota</taxon>
        <taxon>Betaproteobacteria</taxon>
        <taxon>Burkholderiales</taxon>
        <taxon>Alcaligenaceae</taxon>
        <taxon>Bordetella</taxon>
    </lineage>
</organism>
<dbReference type="EMBL" id="CP024172">
    <property type="protein sequence ID" value="AZW17626.1"/>
    <property type="molecule type" value="Genomic_DNA"/>
</dbReference>
<dbReference type="Proteomes" id="UP000282741">
    <property type="component" value="Chromosome"/>
</dbReference>
<proteinExistence type="predicted"/>
<dbReference type="GeneID" id="92995040"/>
<protein>
    <submittedName>
        <fullName evidence="2">Uncharacterized protein</fullName>
    </submittedName>
</protein>
<sequence>MIPVGIPSIWFFLLPLLSLLALVCLAVWGLGLAFSRSWRRALRRHPWLGLAAFLPLALLLAYGIDFALSVWRYQQEVARQEAARLVTLGQARTIEGIAMPAGTRLQLMREGRPETFVEAVFPQAVAVQGLQARRLARRVSARYDGRGDAEIGSEAVSMSVFGEGAQQVQGWLCDAGQAIEFEFKAGQPVFEQCTLAAGDDHALAVSGARLRASTGTVYVDGHVDPDRWSIDLKPGQVLQLEGMWLAEAHLRLRADGGLHALSSATLICPHALGALRYPAGTQVQTVARGWQGRRPWLFTPPRETPARYAGHADVDGTQSVVQTRQGEVLSIAPSRELGVREWMTFGPDAALPACPR</sequence>
<evidence type="ECO:0000313" key="3">
    <source>
        <dbReference type="Proteomes" id="UP000282741"/>
    </source>
</evidence>
<accession>A0AAN1RX14</accession>
<evidence type="ECO:0000256" key="1">
    <source>
        <dbReference type="SAM" id="Phobius"/>
    </source>
</evidence>
<keyword evidence="1" id="KW-0472">Membrane</keyword>
<keyword evidence="1" id="KW-0812">Transmembrane</keyword>
<evidence type="ECO:0000313" key="2">
    <source>
        <dbReference type="EMBL" id="AZW17626.1"/>
    </source>
</evidence>
<feature type="transmembrane region" description="Helical" evidence="1">
    <location>
        <begin position="47"/>
        <end position="71"/>
    </location>
</feature>
<feature type="transmembrane region" description="Helical" evidence="1">
    <location>
        <begin position="12"/>
        <end position="35"/>
    </location>
</feature>
<dbReference type="RefSeq" id="WP_032971851.1">
    <property type="nucleotide sequence ID" value="NZ_CP012077.1"/>
</dbReference>
<reference evidence="3" key="1">
    <citation type="submission" date="2017-10" db="EMBL/GenBank/DDBJ databases">
        <title>Whole genome sequencing of various Bordetella species.</title>
        <authorList>
            <person name="Weigand M.R."/>
            <person name="Loparev V."/>
            <person name="Peng Y."/>
            <person name="Bowden K.E."/>
            <person name="Tondella M.L."/>
            <person name="Williams M.M."/>
        </authorList>
    </citation>
    <scope>NUCLEOTIDE SEQUENCE [LARGE SCALE GENOMIC DNA]</scope>
    <source>
        <strain evidence="3">H720</strain>
    </source>
</reference>
<dbReference type="AlphaFoldDB" id="A0AAN1RX14"/>